<accession>A0ABR4BAT0</accession>
<evidence type="ECO:0000313" key="3">
    <source>
        <dbReference type="EMBL" id="KAL2054528.1"/>
    </source>
</evidence>
<feature type="compositionally biased region" description="Acidic residues" evidence="1">
    <location>
        <begin position="280"/>
        <end position="290"/>
    </location>
</feature>
<feature type="compositionally biased region" description="Basic and acidic residues" evidence="1">
    <location>
        <begin position="267"/>
        <end position="279"/>
    </location>
</feature>
<comment type="caution">
    <text evidence="3">The sequence shown here is derived from an EMBL/GenBank/DDBJ whole genome shotgun (WGS) entry which is preliminary data.</text>
</comment>
<name>A0ABR4BAT0_9LECA</name>
<dbReference type="InterPro" id="IPR041681">
    <property type="entry name" value="PH_9"/>
</dbReference>
<organism evidence="3 4">
    <name type="scientific">Lepraria finkii</name>
    <dbReference type="NCBI Taxonomy" id="1340010"/>
    <lineage>
        <taxon>Eukaryota</taxon>
        <taxon>Fungi</taxon>
        <taxon>Dikarya</taxon>
        <taxon>Ascomycota</taxon>
        <taxon>Pezizomycotina</taxon>
        <taxon>Lecanoromycetes</taxon>
        <taxon>OSLEUM clade</taxon>
        <taxon>Lecanoromycetidae</taxon>
        <taxon>Lecanorales</taxon>
        <taxon>Lecanorineae</taxon>
        <taxon>Stereocaulaceae</taxon>
        <taxon>Lepraria</taxon>
    </lineage>
</organism>
<dbReference type="EMBL" id="JBHFEH010000015">
    <property type="protein sequence ID" value="KAL2054528.1"/>
    <property type="molecule type" value="Genomic_DNA"/>
</dbReference>
<protein>
    <recommendedName>
        <fullName evidence="2">Pleckstrin homology domain-containing protein</fullName>
    </recommendedName>
</protein>
<reference evidence="3 4" key="1">
    <citation type="submission" date="2024-09" db="EMBL/GenBank/DDBJ databases">
        <title>Rethinking Asexuality: The Enigmatic Case of Functional Sexual Genes in Lepraria (Stereocaulaceae).</title>
        <authorList>
            <person name="Doellman M."/>
            <person name="Sun Y."/>
            <person name="Barcenas-Pena A."/>
            <person name="Lumbsch H.T."/>
            <person name="Grewe F."/>
        </authorList>
    </citation>
    <scope>NUCLEOTIDE SEQUENCE [LARGE SCALE GENOMIC DNA]</scope>
    <source>
        <strain evidence="3 4">Grewe 0041</strain>
    </source>
</reference>
<feature type="domain" description="Pleckstrin homology" evidence="2">
    <location>
        <begin position="35"/>
        <end position="97"/>
    </location>
</feature>
<evidence type="ECO:0000256" key="1">
    <source>
        <dbReference type="SAM" id="MobiDB-lite"/>
    </source>
</evidence>
<keyword evidence="4" id="KW-1185">Reference proteome</keyword>
<proteinExistence type="predicted"/>
<dbReference type="Proteomes" id="UP001590951">
    <property type="component" value="Unassembled WGS sequence"/>
</dbReference>
<gene>
    <name evidence="3" type="ORF">ABVK25_005276</name>
</gene>
<dbReference type="Gene3D" id="2.30.29.30">
    <property type="entry name" value="Pleckstrin-homology domain (PH domain)/Phosphotyrosine-binding domain (PTB)"/>
    <property type="match status" value="1"/>
</dbReference>
<evidence type="ECO:0000259" key="2">
    <source>
        <dbReference type="Pfam" id="PF15410"/>
    </source>
</evidence>
<sequence length="290" mass="32229">MRLFSFHMNAKSLRQKAKNQKAPGGVVGGGNWADSAETLGTFLLRHTIASALPPPGYSKTRPHVWALSLPTGAVHLFQVGTPEIVKEFVTTANYWSARLSKEPMVGGISNIEYGWSDSVINILLLNAERNMSSSAIASQGARPSLQSSIRSTRSSIDQGAYRARLPGDKVVITDWTPPQQSLVASVLMEVDQLKGLLMYVKNITEELEKHNELRATMLLAFSPRHPNATKAMSNWERKSSYLLREIVKFRTYIDCLQAAQVQKEKIYAERKKSAPTEEVKPEDENEASKS</sequence>
<evidence type="ECO:0000313" key="4">
    <source>
        <dbReference type="Proteomes" id="UP001590951"/>
    </source>
</evidence>
<dbReference type="InterPro" id="IPR011993">
    <property type="entry name" value="PH-like_dom_sf"/>
</dbReference>
<dbReference type="Pfam" id="PF15410">
    <property type="entry name" value="PH_9"/>
    <property type="match status" value="1"/>
</dbReference>
<feature type="region of interest" description="Disordered" evidence="1">
    <location>
        <begin position="267"/>
        <end position="290"/>
    </location>
</feature>